<organism evidence="2 3">
    <name type="scientific">Gonium pectorale</name>
    <name type="common">Green alga</name>
    <dbReference type="NCBI Taxonomy" id="33097"/>
    <lineage>
        <taxon>Eukaryota</taxon>
        <taxon>Viridiplantae</taxon>
        <taxon>Chlorophyta</taxon>
        <taxon>core chlorophytes</taxon>
        <taxon>Chlorophyceae</taxon>
        <taxon>CS clade</taxon>
        <taxon>Chlamydomonadales</taxon>
        <taxon>Volvocaceae</taxon>
        <taxon>Gonium</taxon>
    </lineage>
</organism>
<name>A0A150GRA3_GONPE</name>
<dbReference type="AlphaFoldDB" id="A0A150GRA3"/>
<gene>
    <name evidence="2" type="ORF">GPECTOR_10g973</name>
</gene>
<dbReference type="EMBL" id="LSYV01000011">
    <property type="protein sequence ID" value="KXZ52341.1"/>
    <property type="molecule type" value="Genomic_DNA"/>
</dbReference>
<evidence type="ECO:0000313" key="3">
    <source>
        <dbReference type="Proteomes" id="UP000075714"/>
    </source>
</evidence>
<proteinExistence type="predicted"/>
<dbReference type="Proteomes" id="UP000075714">
    <property type="component" value="Unassembled WGS sequence"/>
</dbReference>
<accession>A0A150GRA3</accession>
<feature type="compositionally biased region" description="Basic and acidic residues" evidence="1">
    <location>
        <begin position="205"/>
        <end position="220"/>
    </location>
</feature>
<dbReference type="OrthoDB" id="544006at2759"/>
<evidence type="ECO:0000256" key="1">
    <source>
        <dbReference type="SAM" id="MobiDB-lite"/>
    </source>
</evidence>
<feature type="compositionally biased region" description="Polar residues" evidence="1">
    <location>
        <begin position="250"/>
        <end position="265"/>
    </location>
</feature>
<protein>
    <submittedName>
        <fullName evidence="2">Uncharacterized protein</fullName>
    </submittedName>
</protein>
<comment type="caution">
    <text evidence="2">The sequence shown here is derived from an EMBL/GenBank/DDBJ whole genome shotgun (WGS) entry which is preliminary data.</text>
</comment>
<evidence type="ECO:0000313" key="2">
    <source>
        <dbReference type="EMBL" id="KXZ52341.1"/>
    </source>
</evidence>
<reference evidence="3" key="1">
    <citation type="journal article" date="2016" name="Nat. Commun.">
        <title>The Gonium pectorale genome demonstrates co-option of cell cycle regulation during the evolution of multicellularity.</title>
        <authorList>
            <person name="Hanschen E.R."/>
            <person name="Marriage T.N."/>
            <person name="Ferris P.J."/>
            <person name="Hamaji T."/>
            <person name="Toyoda A."/>
            <person name="Fujiyama A."/>
            <person name="Neme R."/>
            <person name="Noguchi H."/>
            <person name="Minakuchi Y."/>
            <person name="Suzuki M."/>
            <person name="Kawai-Toyooka H."/>
            <person name="Smith D.R."/>
            <person name="Sparks H."/>
            <person name="Anderson J."/>
            <person name="Bakaric R."/>
            <person name="Luria V."/>
            <person name="Karger A."/>
            <person name="Kirschner M.W."/>
            <person name="Durand P.M."/>
            <person name="Michod R.E."/>
            <person name="Nozaki H."/>
            <person name="Olson B.J."/>
        </authorList>
    </citation>
    <scope>NUCLEOTIDE SEQUENCE [LARGE SCALE GENOMIC DNA]</scope>
    <source>
        <strain evidence="3">NIES-2863</strain>
    </source>
</reference>
<keyword evidence="3" id="KW-1185">Reference proteome</keyword>
<sequence length="409" mass="43730">MVVYRHTGSLVRVWERARAWNDACDEAVLAPRAVAWEAHVCADDLQADPAALRARLRGRGLWGWFQFQTSRYAAHAPAVRALWALRPELREALDGALLAVLAARPAALAGSSSVHCDLRDSPPFEVDGQQGHAWRDKSGVDFRVPLDWYGAALADLPYDPDRDLLWICTDDPQLAARAELCGVRGTSWAAEAALAAAAASADEGPPQRENAHGDSDEWRAGESLTAGVETLWESPPSPPSEDSPQPSTSGPAQHSGSRLRSVGSTSQGPAELLRLVSEHALLADWFVMRRADVLLASNSTLSFTAAMLNEPAAGREEGLVQGVDAAAWGAEGAEERRGAEERGEGPVLLRPDPALRGLRRFDPWAELPLLPSAPVAANHSVNRGSQEGRRLSGEATACMRAGARAAGVP</sequence>
<feature type="region of interest" description="Disordered" evidence="1">
    <location>
        <begin position="197"/>
        <end position="265"/>
    </location>
</feature>